<keyword evidence="2" id="KW-1133">Transmembrane helix</keyword>
<dbReference type="AlphaFoldDB" id="A0A2G8T1Q2"/>
<feature type="transmembrane region" description="Helical" evidence="2">
    <location>
        <begin position="202"/>
        <end position="222"/>
    </location>
</feature>
<dbReference type="Pfam" id="PF11394">
    <property type="entry name" value="Tla3_N"/>
    <property type="match status" value="1"/>
</dbReference>
<evidence type="ECO:0000313" key="5">
    <source>
        <dbReference type="EMBL" id="PIL39966.1"/>
    </source>
</evidence>
<dbReference type="OrthoDB" id="8837296at2"/>
<evidence type="ECO:0008006" key="7">
    <source>
        <dbReference type="Google" id="ProtNLM"/>
    </source>
</evidence>
<evidence type="ECO:0000259" key="3">
    <source>
        <dbReference type="Pfam" id="PF11394"/>
    </source>
</evidence>
<reference evidence="5 6" key="1">
    <citation type="submission" date="2017-10" db="EMBL/GenBank/DDBJ databases">
        <title>Massilia psychrophilum sp. nov., a novel purple-pigmented bacterium isolated from Tianshan glacier, Xinjiang Municipality, China.</title>
        <authorList>
            <person name="Wang H."/>
        </authorList>
    </citation>
    <scope>NUCLEOTIDE SEQUENCE [LARGE SCALE GENOMIC DNA]</scope>
    <source>
        <strain evidence="5 6">JCM 30813</strain>
    </source>
</reference>
<dbReference type="InterPro" id="IPR021531">
    <property type="entry name" value="Tla3_N"/>
</dbReference>
<accession>A0A2G8T1Q2</accession>
<feature type="transmembrane region" description="Helical" evidence="2">
    <location>
        <begin position="12"/>
        <end position="35"/>
    </location>
</feature>
<organism evidence="5 6">
    <name type="scientific">Massilia psychrophila</name>
    <dbReference type="NCBI Taxonomy" id="1603353"/>
    <lineage>
        <taxon>Bacteria</taxon>
        <taxon>Pseudomonadati</taxon>
        <taxon>Pseudomonadota</taxon>
        <taxon>Betaproteobacteria</taxon>
        <taxon>Burkholderiales</taxon>
        <taxon>Oxalobacteraceae</taxon>
        <taxon>Telluria group</taxon>
        <taxon>Massilia</taxon>
    </lineage>
</organism>
<dbReference type="InterPro" id="IPR048303">
    <property type="entry name" value="Tla3_C"/>
</dbReference>
<sequence length="597" mass="66337">MSSVASTRPPKLWQYLLGALIALVFLIPLWTLFVARVIQPESFILSQEQSMNNTWMWPVVKWGVLLPTAVVGLLFGARWSMASKNVPTKPPQAQAQQVAVSDQAKREYVLEVIGLGVTFDKYRQRKLWEALQAGSPQATIREQNKEKYEWSAQDKKGLGGGRGGDSLENGAQYTPMYYGVPVFDAEGPILNPARAEKPTSPLMGLAGGAISSGMAWHLFVIGQRRFDEHPDRILEDVFAFFDANPDVPYIVLNSDDGMGPRDSYRPAGAAKLLRDGYYIPEMPDSSALFVLARRERVDPVRPFVWDDPDNKFLQNVFRWMYGELMAAVPHPRRQQLNRTPAQVGADMIRRENNEPVERPPLVTEWLEATAAFAQRPDIRGTGVTGMLDNLNPFSHHPPKEWQPTPWFPIPWNKNQLATFDRLPTLGFIHRPTFVRFADEQGKPLTRRDEREKALQAGWQTALQTLPEAQRASALARVVVATGGSTEQMIALHGTLNAYAASGGPELDSAKSTQFIDTDKRLGNTGAATLFVQMAIGVMGSYRDGGISAAINLRNPNEASIVFVSPPSDEKRKTQTHPNGGDVFAHRGTPAIDPNNYK</sequence>
<comment type="caution">
    <text evidence="5">The sequence shown here is derived from an EMBL/GenBank/DDBJ whole genome shotgun (WGS) entry which is preliminary data.</text>
</comment>
<keyword evidence="2" id="KW-0472">Membrane</keyword>
<keyword evidence="2" id="KW-0812">Transmembrane</keyword>
<feature type="domain" description="Type VI lipase adapter protein Tla3 C-terminal" evidence="4">
    <location>
        <begin position="425"/>
        <end position="565"/>
    </location>
</feature>
<feature type="transmembrane region" description="Helical" evidence="2">
    <location>
        <begin position="55"/>
        <end position="75"/>
    </location>
</feature>
<evidence type="ECO:0000256" key="1">
    <source>
        <dbReference type="SAM" id="MobiDB-lite"/>
    </source>
</evidence>
<dbReference type="RefSeq" id="WP_099915777.1">
    <property type="nucleotide sequence ID" value="NZ_BMHS01000014.1"/>
</dbReference>
<gene>
    <name evidence="5" type="ORF">CR103_09590</name>
</gene>
<evidence type="ECO:0000259" key="4">
    <source>
        <dbReference type="Pfam" id="PF20995"/>
    </source>
</evidence>
<keyword evidence="6" id="KW-1185">Reference proteome</keyword>
<feature type="domain" description="Type VI lipase adapter protein Tla3 N-terminal" evidence="3">
    <location>
        <begin position="108"/>
        <end position="269"/>
    </location>
</feature>
<dbReference type="Pfam" id="PF20995">
    <property type="entry name" value="Tla3_C"/>
    <property type="match status" value="1"/>
</dbReference>
<name>A0A2G8T1Q2_9BURK</name>
<protein>
    <recommendedName>
        <fullName evidence="7">DUF2875 domain-containing protein</fullName>
    </recommendedName>
</protein>
<feature type="region of interest" description="Disordered" evidence="1">
    <location>
        <begin position="142"/>
        <end position="165"/>
    </location>
</feature>
<evidence type="ECO:0000313" key="6">
    <source>
        <dbReference type="Proteomes" id="UP000228593"/>
    </source>
</evidence>
<evidence type="ECO:0000256" key="2">
    <source>
        <dbReference type="SAM" id="Phobius"/>
    </source>
</evidence>
<proteinExistence type="predicted"/>
<dbReference type="EMBL" id="PDOB01000012">
    <property type="protein sequence ID" value="PIL39966.1"/>
    <property type="molecule type" value="Genomic_DNA"/>
</dbReference>
<feature type="region of interest" description="Disordered" evidence="1">
    <location>
        <begin position="566"/>
        <end position="597"/>
    </location>
</feature>
<dbReference type="Proteomes" id="UP000228593">
    <property type="component" value="Unassembled WGS sequence"/>
</dbReference>
<feature type="compositionally biased region" description="Basic and acidic residues" evidence="1">
    <location>
        <begin position="142"/>
        <end position="157"/>
    </location>
</feature>